<keyword evidence="2 3" id="KW-0378">Hydrolase</keyword>
<evidence type="ECO:0000256" key="1">
    <source>
        <dbReference type="ARBA" id="ARBA00005964"/>
    </source>
</evidence>
<dbReference type="OrthoDB" id="408631at2759"/>
<evidence type="ECO:0000313" key="6">
    <source>
        <dbReference type="Proteomes" id="UP000235371"/>
    </source>
</evidence>
<dbReference type="EC" id="3.1.1.-" evidence="3"/>
<dbReference type="AlphaFoldDB" id="A0A2J6SIM1"/>
<dbReference type="GeneID" id="36584367"/>
<evidence type="ECO:0000256" key="2">
    <source>
        <dbReference type="ARBA" id="ARBA00022801"/>
    </source>
</evidence>
<organism evidence="5 6">
    <name type="scientific">Hyaloscypha bicolor E</name>
    <dbReference type="NCBI Taxonomy" id="1095630"/>
    <lineage>
        <taxon>Eukaryota</taxon>
        <taxon>Fungi</taxon>
        <taxon>Dikarya</taxon>
        <taxon>Ascomycota</taxon>
        <taxon>Pezizomycotina</taxon>
        <taxon>Leotiomycetes</taxon>
        <taxon>Helotiales</taxon>
        <taxon>Hyaloscyphaceae</taxon>
        <taxon>Hyaloscypha</taxon>
        <taxon>Hyaloscypha bicolor</taxon>
    </lineage>
</organism>
<dbReference type="InterPro" id="IPR002018">
    <property type="entry name" value="CarbesteraseB"/>
</dbReference>
<dbReference type="Proteomes" id="UP000235371">
    <property type="component" value="Unassembled WGS sequence"/>
</dbReference>
<proteinExistence type="inferred from homology"/>
<evidence type="ECO:0000256" key="3">
    <source>
        <dbReference type="RuleBase" id="RU361235"/>
    </source>
</evidence>
<protein>
    <recommendedName>
        <fullName evidence="3">Carboxylic ester hydrolase</fullName>
        <ecNumber evidence="3">3.1.1.-</ecNumber>
    </recommendedName>
</protein>
<dbReference type="GO" id="GO:0052689">
    <property type="term" value="F:carboxylic ester hydrolase activity"/>
    <property type="evidence" value="ECO:0007669"/>
    <property type="project" value="TreeGrafter"/>
</dbReference>
<comment type="similarity">
    <text evidence="1 3">Belongs to the type-B carboxylesterase/lipase family.</text>
</comment>
<feature type="domain" description="Carboxylesterase type B" evidence="4">
    <location>
        <begin position="363"/>
        <end position="479"/>
    </location>
</feature>
<dbReference type="InterPro" id="IPR019826">
    <property type="entry name" value="Carboxylesterase_B_AS"/>
</dbReference>
<sequence>MLTFSLAFVGLILPTALCNDGLIVQTTSGELHGFINQSAPLVRQFLGVPYAEPPIGNLRFAPPQAKANGGVINATAFAPVCMQQFSNSSTIYTAQVPQFLINGGQSEDCLYLHIWAPALKTESPQEQALPVFLYIPGGGFTSGGANSLYKIPDKWIQRTQSHIVVVMNYRVNVFGYPNAKGLIDANPGLLDQRKAIEWTRDNIAAFGGDPKRITLWGQSAGGASTSIYGYAWPDDPIVSSLICDSGAAGLLGSGDNGHTNFTFLAGLVGCGGLDAQTELSCVRNVSAATLENALSNYGINGTKPAISFTPFPDNKTAFSNATDRAVKGFVAKIPAILGSNANEGAGFVPYTTNGPGAAALFSATESIIACPVSKEIRTRNLVGLPTYRYQYAGNFSNISPVDWMGAYHSSELPLLFGTHYEFRGPSTSFEYNVSHAMEVTTLWLSFASNPTGGPARWTAEEGYFAWPEYQQNTSSMLLFASGDSLQRLVPGQRIDGNCTK</sequence>
<dbReference type="RefSeq" id="XP_024727519.1">
    <property type="nucleotide sequence ID" value="XM_024876288.1"/>
</dbReference>
<evidence type="ECO:0000259" key="4">
    <source>
        <dbReference type="Pfam" id="PF00135"/>
    </source>
</evidence>
<feature type="chain" id="PRO_5014208161" description="Carboxylic ester hydrolase" evidence="3">
    <location>
        <begin position="19"/>
        <end position="500"/>
    </location>
</feature>
<gene>
    <name evidence="5" type="ORF">K444DRAFT_547178</name>
</gene>
<dbReference type="PANTHER" id="PTHR43918">
    <property type="entry name" value="ACETYLCHOLINESTERASE"/>
    <property type="match status" value="1"/>
</dbReference>
<dbReference type="InterPro" id="IPR050654">
    <property type="entry name" value="AChE-related_enzymes"/>
</dbReference>
<name>A0A2J6SIM1_9HELO</name>
<dbReference type="Gene3D" id="3.40.50.1820">
    <property type="entry name" value="alpha/beta hydrolase"/>
    <property type="match status" value="2"/>
</dbReference>
<dbReference type="Pfam" id="PF00135">
    <property type="entry name" value="COesterase"/>
    <property type="match status" value="2"/>
</dbReference>
<feature type="domain" description="Carboxylesterase type B" evidence="4">
    <location>
        <begin position="22"/>
        <end position="354"/>
    </location>
</feature>
<dbReference type="SUPFAM" id="SSF53474">
    <property type="entry name" value="alpha/beta-Hydrolases"/>
    <property type="match status" value="1"/>
</dbReference>
<reference evidence="5 6" key="1">
    <citation type="submission" date="2016-04" db="EMBL/GenBank/DDBJ databases">
        <title>A degradative enzymes factory behind the ericoid mycorrhizal symbiosis.</title>
        <authorList>
            <consortium name="DOE Joint Genome Institute"/>
            <person name="Martino E."/>
            <person name="Morin E."/>
            <person name="Grelet G."/>
            <person name="Kuo A."/>
            <person name="Kohler A."/>
            <person name="Daghino S."/>
            <person name="Barry K."/>
            <person name="Choi C."/>
            <person name="Cichocki N."/>
            <person name="Clum A."/>
            <person name="Copeland A."/>
            <person name="Hainaut M."/>
            <person name="Haridas S."/>
            <person name="Labutti K."/>
            <person name="Lindquist E."/>
            <person name="Lipzen A."/>
            <person name="Khouja H.-R."/>
            <person name="Murat C."/>
            <person name="Ohm R."/>
            <person name="Olson A."/>
            <person name="Spatafora J."/>
            <person name="Veneault-Fourrey C."/>
            <person name="Henrissat B."/>
            <person name="Grigoriev I."/>
            <person name="Martin F."/>
            <person name="Perotto S."/>
        </authorList>
    </citation>
    <scope>NUCLEOTIDE SEQUENCE [LARGE SCALE GENOMIC DNA]</scope>
    <source>
        <strain evidence="5 6">E</strain>
    </source>
</reference>
<dbReference type="PANTHER" id="PTHR43918:SF4">
    <property type="entry name" value="CARBOXYLIC ESTER HYDROLASE"/>
    <property type="match status" value="1"/>
</dbReference>
<dbReference type="EMBL" id="KZ613913">
    <property type="protein sequence ID" value="PMD50615.1"/>
    <property type="molecule type" value="Genomic_DNA"/>
</dbReference>
<dbReference type="PROSITE" id="PS00122">
    <property type="entry name" value="CARBOXYLESTERASE_B_1"/>
    <property type="match status" value="1"/>
</dbReference>
<dbReference type="InterPro" id="IPR029058">
    <property type="entry name" value="AB_hydrolase_fold"/>
</dbReference>
<keyword evidence="3" id="KW-0732">Signal</keyword>
<accession>A0A2J6SIM1</accession>
<dbReference type="STRING" id="1095630.A0A2J6SIM1"/>
<feature type="signal peptide" evidence="3">
    <location>
        <begin position="1"/>
        <end position="18"/>
    </location>
</feature>
<dbReference type="InParanoid" id="A0A2J6SIM1"/>
<keyword evidence="6" id="KW-1185">Reference proteome</keyword>
<evidence type="ECO:0000313" key="5">
    <source>
        <dbReference type="EMBL" id="PMD50615.1"/>
    </source>
</evidence>